<feature type="transmembrane region" description="Helical" evidence="9">
    <location>
        <begin position="210"/>
        <end position="229"/>
    </location>
</feature>
<keyword evidence="7" id="KW-0106">Calcium</keyword>
<evidence type="ECO:0000256" key="8">
    <source>
        <dbReference type="PIRSR" id="PIRSR608901-2"/>
    </source>
</evidence>
<dbReference type="Proteomes" id="UP000095284">
    <property type="component" value="Unplaced"/>
</dbReference>
<feature type="binding site" evidence="8">
    <location>
        <position position="208"/>
    </location>
    <ligand>
        <name>Zn(2+)</name>
        <dbReference type="ChEBI" id="CHEBI:29105"/>
        <note>catalytic</note>
    </ligand>
</feature>
<reference evidence="10" key="2">
    <citation type="submission" date="2020-09" db="EMBL/GenBank/DDBJ databases">
        <authorList>
            <person name="Kikuchi T."/>
        </authorList>
    </citation>
    <scope>NUCLEOTIDE SEQUENCE</scope>
    <source>
        <strain evidence="10">Ka4C1</strain>
    </source>
</reference>
<feature type="transmembrane region" description="Helical" evidence="9">
    <location>
        <begin position="29"/>
        <end position="49"/>
    </location>
</feature>
<organism evidence="11 13">
    <name type="scientific">Bursaphelenchus xylophilus</name>
    <name type="common">Pinewood nematode worm</name>
    <name type="synonym">Aphelenchoides xylophilus</name>
    <dbReference type="NCBI Taxonomy" id="6326"/>
    <lineage>
        <taxon>Eukaryota</taxon>
        <taxon>Metazoa</taxon>
        <taxon>Ecdysozoa</taxon>
        <taxon>Nematoda</taxon>
        <taxon>Chromadorea</taxon>
        <taxon>Rhabditida</taxon>
        <taxon>Tylenchina</taxon>
        <taxon>Tylenchomorpha</taxon>
        <taxon>Aphelenchoidea</taxon>
        <taxon>Aphelenchoididae</taxon>
        <taxon>Bursaphelenchus</taxon>
    </lineage>
</organism>
<keyword evidence="6 9" id="KW-0472">Membrane</keyword>
<dbReference type="AlphaFoldDB" id="A0A1I7SRI6"/>
<feature type="binding site" evidence="8">
    <location>
        <position position="78"/>
    </location>
    <ligand>
        <name>Zn(2+)</name>
        <dbReference type="ChEBI" id="CHEBI:29105"/>
        <note>catalytic</note>
    </ligand>
</feature>
<dbReference type="EC" id="3.5.1.-" evidence="9"/>
<keyword evidence="9" id="KW-0443">Lipid metabolism</keyword>
<dbReference type="Proteomes" id="UP000582659">
    <property type="component" value="Unassembled WGS sequence"/>
</dbReference>
<keyword evidence="7" id="KW-0479">Metal-binding</keyword>
<feature type="binding site" evidence="7">
    <location>
        <position position="13"/>
    </location>
    <ligand>
        <name>Ca(2+)</name>
        <dbReference type="ChEBI" id="CHEBI:29108"/>
    </ligand>
</feature>
<evidence type="ECO:0000256" key="9">
    <source>
        <dbReference type="RuleBase" id="RU364079"/>
    </source>
</evidence>
<dbReference type="InterPro" id="IPR008901">
    <property type="entry name" value="ACER"/>
</dbReference>
<feature type="binding site" evidence="7">
    <location>
        <position position="15"/>
    </location>
    <ligand>
        <name>Ca(2+)</name>
        <dbReference type="ChEBI" id="CHEBI:29108"/>
    </ligand>
</feature>
<accession>A0A1I7SRI6</accession>
<comment type="function">
    <text evidence="9">Hydrolyzes the sphingolipid ceramide into sphingosine and free fatty acid.</text>
</comment>
<gene>
    <name evidence="10" type="ORF">BXYJ_LOCUS5388</name>
</gene>
<sequence length="274" mass="31898">MEHWFQYESGMPWCESAYKYQTLPMVAEFANTVTNLPIIVLPMVNAMMLREYIVEENWMMFLPNLLLTINGLASTFYHATLSLFGQLVDELSLLWLVNMCVIAYLPILSTYPARLRHRIPEIRWAIVGITTLVSLLCFIKPSLNAFALMIVSIPSSVMIYLEGIKHGFPAVEKFTWRVFTLWGLAITFWLSDKVFCDFWLYLGTPYLHAIFHLLSSMAAYNIFVMFGLLEINRKEGSHNFDAEIRYFPTDFETNKPLRFSVPYLTLVRKSKRIE</sequence>
<protein>
    <recommendedName>
        <fullName evidence="9">Alkaline ceramidase</fullName>
        <ecNumber evidence="9">3.5.1.-</ecNumber>
    </recommendedName>
</protein>
<feature type="transmembrane region" description="Helical" evidence="9">
    <location>
        <begin position="61"/>
        <end position="79"/>
    </location>
</feature>
<dbReference type="PANTHER" id="PTHR46139:SF3">
    <property type="entry name" value="ALKALINE CERAMIDASE"/>
    <property type="match status" value="1"/>
</dbReference>
<name>A0A1I7SRI6_BURXY</name>
<dbReference type="EMBL" id="CAJFCV020000002">
    <property type="protein sequence ID" value="CAG9102335.1"/>
    <property type="molecule type" value="Genomic_DNA"/>
</dbReference>
<dbReference type="WBParaSite" id="BXY_1565000.1">
    <property type="protein sequence ID" value="BXY_1565000.1"/>
    <property type="gene ID" value="BXY_1565000"/>
</dbReference>
<keyword evidence="12" id="KW-1185">Reference proteome</keyword>
<evidence type="ECO:0000256" key="3">
    <source>
        <dbReference type="ARBA" id="ARBA00022692"/>
    </source>
</evidence>
<evidence type="ECO:0000256" key="7">
    <source>
        <dbReference type="PIRSR" id="PIRSR608901-1"/>
    </source>
</evidence>
<dbReference type="eggNOG" id="KOG2329">
    <property type="taxonomic scope" value="Eukaryota"/>
</dbReference>
<feature type="binding site" evidence="8">
    <location>
        <position position="212"/>
    </location>
    <ligand>
        <name>Zn(2+)</name>
        <dbReference type="ChEBI" id="CHEBI:29105"/>
        <note>catalytic</note>
    </ligand>
</feature>
<comment type="cofactor">
    <cofactor evidence="8">
        <name>Zn(2+)</name>
        <dbReference type="ChEBI" id="CHEBI:29105"/>
    </cofactor>
</comment>
<dbReference type="Proteomes" id="UP000659654">
    <property type="component" value="Unassembled WGS sequence"/>
</dbReference>
<proteinExistence type="inferred from homology"/>
<keyword evidence="8" id="KW-0862">Zinc</keyword>
<comment type="similarity">
    <text evidence="2 9">Belongs to the alkaline ceramidase family.</text>
</comment>
<evidence type="ECO:0000313" key="12">
    <source>
        <dbReference type="Proteomes" id="UP000659654"/>
    </source>
</evidence>
<comment type="subcellular location">
    <subcellularLocation>
        <location evidence="1">Membrane</location>
        <topology evidence="1">Multi-pass membrane protein</topology>
    </subcellularLocation>
</comment>
<evidence type="ECO:0000256" key="2">
    <source>
        <dbReference type="ARBA" id="ARBA00009780"/>
    </source>
</evidence>
<dbReference type="GO" id="GO:0016020">
    <property type="term" value="C:membrane"/>
    <property type="evidence" value="ECO:0007669"/>
    <property type="project" value="UniProtKB-SubCell"/>
</dbReference>
<dbReference type="PANTHER" id="PTHR46139">
    <property type="entry name" value="ALKALINE CERAMIDASE"/>
    <property type="match status" value="1"/>
</dbReference>
<dbReference type="GO" id="GO:0016811">
    <property type="term" value="F:hydrolase activity, acting on carbon-nitrogen (but not peptide) bonds, in linear amides"/>
    <property type="evidence" value="ECO:0007669"/>
    <property type="project" value="InterPro"/>
</dbReference>
<dbReference type="GO" id="GO:0046872">
    <property type="term" value="F:metal ion binding"/>
    <property type="evidence" value="ECO:0007669"/>
    <property type="project" value="UniProtKB-KW"/>
</dbReference>
<evidence type="ECO:0000313" key="11">
    <source>
        <dbReference type="Proteomes" id="UP000095284"/>
    </source>
</evidence>
<feature type="transmembrane region" description="Helical" evidence="9">
    <location>
        <begin position="91"/>
        <end position="110"/>
    </location>
</feature>
<evidence type="ECO:0000313" key="10">
    <source>
        <dbReference type="EMBL" id="CAD5217995.1"/>
    </source>
</evidence>
<evidence type="ECO:0000256" key="4">
    <source>
        <dbReference type="ARBA" id="ARBA00022801"/>
    </source>
</evidence>
<dbReference type="EMBL" id="CAJFDI010000002">
    <property type="protein sequence ID" value="CAD5217995.1"/>
    <property type="molecule type" value="Genomic_DNA"/>
</dbReference>
<feature type="transmembrane region" description="Helical" evidence="9">
    <location>
        <begin position="174"/>
        <end position="190"/>
    </location>
</feature>
<feature type="binding site" evidence="7">
    <location>
        <position position="28"/>
    </location>
    <ligand>
        <name>Ca(2+)</name>
        <dbReference type="ChEBI" id="CHEBI:29108"/>
    </ligand>
</feature>
<feature type="transmembrane region" description="Helical" evidence="9">
    <location>
        <begin position="145"/>
        <end position="162"/>
    </location>
</feature>
<keyword evidence="5 9" id="KW-1133">Transmembrane helix</keyword>
<evidence type="ECO:0000313" key="13">
    <source>
        <dbReference type="WBParaSite" id="BXY_1565000.1"/>
    </source>
</evidence>
<reference evidence="13" key="1">
    <citation type="submission" date="2016-11" db="UniProtKB">
        <authorList>
            <consortium name="WormBaseParasite"/>
        </authorList>
    </citation>
    <scope>IDENTIFICATION</scope>
</reference>
<dbReference type="GO" id="GO:0046514">
    <property type="term" value="P:ceramide catabolic process"/>
    <property type="evidence" value="ECO:0007669"/>
    <property type="project" value="TreeGrafter"/>
</dbReference>
<dbReference type="Pfam" id="PF05875">
    <property type="entry name" value="Ceramidase"/>
    <property type="match status" value="1"/>
</dbReference>
<evidence type="ECO:0000256" key="5">
    <source>
        <dbReference type="ARBA" id="ARBA00022989"/>
    </source>
</evidence>
<keyword evidence="4 9" id="KW-0378">Hydrolase</keyword>
<evidence type="ECO:0000256" key="6">
    <source>
        <dbReference type="ARBA" id="ARBA00023136"/>
    </source>
</evidence>
<keyword evidence="3 9" id="KW-0812">Transmembrane</keyword>
<evidence type="ECO:0000256" key="1">
    <source>
        <dbReference type="ARBA" id="ARBA00004141"/>
    </source>
</evidence>
<dbReference type="OrthoDB" id="187171at2759"/>
<feature type="transmembrane region" description="Helical" evidence="9">
    <location>
        <begin position="122"/>
        <end position="139"/>
    </location>
</feature>